<keyword evidence="8" id="KW-1185">Reference proteome</keyword>
<dbReference type="GO" id="GO:0006612">
    <property type="term" value="P:protein targeting to membrane"/>
    <property type="evidence" value="ECO:0007669"/>
    <property type="project" value="TreeGrafter"/>
</dbReference>
<organism evidence="7 8">
    <name type="scientific">Exidia glandulosa HHB12029</name>
    <dbReference type="NCBI Taxonomy" id="1314781"/>
    <lineage>
        <taxon>Eukaryota</taxon>
        <taxon>Fungi</taxon>
        <taxon>Dikarya</taxon>
        <taxon>Basidiomycota</taxon>
        <taxon>Agaricomycotina</taxon>
        <taxon>Agaricomycetes</taxon>
        <taxon>Auriculariales</taxon>
        <taxon>Exidiaceae</taxon>
        <taxon>Exidia</taxon>
    </lineage>
</organism>
<protein>
    <recommendedName>
        <fullName evidence="6">VPS37 C-terminal domain-containing protein</fullName>
    </recommendedName>
</protein>
<dbReference type="PANTHER" id="PTHR13678">
    <property type="entry name" value="VACUOLAR PROTEIN SORTING-ASSOCIATED PROTEIN 37"/>
    <property type="match status" value="1"/>
</dbReference>
<dbReference type="Proteomes" id="UP000077266">
    <property type="component" value="Unassembled WGS sequence"/>
</dbReference>
<evidence type="ECO:0000256" key="3">
    <source>
        <dbReference type="ARBA" id="ARBA00022448"/>
    </source>
</evidence>
<proteinExistence type="inferred from homology"/>
<keyword evidence="4" id="KW-0967">Endosome</keyword>
<reference evidence="7 8" key="1">
    <citation type="journal article" date="2016" name="Mol. Biol. Evol.">
        <title>Comparative Genomics of Early-Diverging Mushroom-Forming Fungi Provides Insights into the Origins of Lignocellulose Decay Capabilities.</title>
        <authorList>
            <person name="Nagy L.G."/>
            <person name="Riley R."/>
            <person name="Tritt A."/>
            <person name="Adam C."/>
            <person name="Daum C."/>
            <person name="Floudas D."/>
            <person name="Sun H."/>
            <person name="Yadav J.S."/>
            <person name="Pangilinan J."/>
            <person name="Larsson K.H."/>
            <person name="Matsuura K."/>
            <person name="Barry K."/>
            <person name="Labutti K."/>
            <person name="Kuo R."/>
            <person name="Ohm R.A."/>
            <person name="Bhattacharya S.S."/>
            <person name="Shirouzu T."/>
            <person name="Yoshinaga Y."/>
            <person name="Martin F.M."/>
            <person name="Grigoriev I.V."/>
            <person name="Hibbett D.S."/>
        </authorList>
    </citation>
    <scope>NUCLEOTIDE SEQUENCE [LARGE SCALE GENOMIC DNA]</scope>
    <source>
        <strain evidence="7 8">HHB12029</strain>
    </source>
</reference>
<evidence type="ECO:0000256" key="4">
    <source>
        <dbReference type="ARBA" id="ARBA00022753"/>
    </source>
</evidence>
<dbReference type="GO" id="GO:0000813">
    <property type="term" value="C:ESCRT I complex"/>
    <property type="evidence" value="ECO:0007669"/>
    <property type="project" value="UniProtKB-ARBA"/>
</dbReference>
<sequence>MSTSELAAEFPQVRDALEDLLNDAQYLQAIVHTLPQAQQITQAQAELGSANEALAQRNVALQEPLMRVRQETQAALDEARALEARWRMLELLEESSERRVQKTRKEWRTSPGLNMRP</sequence>
<evidence type="ECO:0000259" key="6">
    <source>
        <dbReference type="Pfam" id="PF07200"/>
    </source>
</evidence>
<comment type="similarity">
    <text evidence="2">Belongs to the VPS37 family.</text>
</comment>
<dbReference type="InterPro" id="IPR009851">
    <property type="entry name" value="Mod_r"/>
</dbReference>
<dbReference type="EMBL" id="KV426101">
    <property type="protein sequence ID" value="KZV88384.1"/>
    <property type="molecule type" value="Genomic_DNA"/>
</dbReference>
<gene>
    <name evidence="7" type="ORF">EXIGLDRAFT_751715</name>
</gene>
<dbReference type="Pfam" id="PF07200">
    <property type="entry name" value="Mod_r"/>
    <property type="match status" value="1"/>
</dbReference>
<dbReference type="OrthoDB" id="10260857at2759"/>
<evidence type="ECO:0000256" key="1">
    <source>
        <dbReference type="ARBA" id="ARBA00004177"/>
    </source>
</evidence>
<dbReference type="PANTHER" id="PTHR13678:SF2">
    <property type="entry name" value="VACUOLAR PROTEIN SORTING-ASSOCIATED PROTEIN 37A"/>
    <property type="match status" value="1"/>
</dbReference>
<evidence type="ECO:0000256" key="2">
    <source>
        <dbReference type="ARBA" id="ARBA00007617"/>
    </source>
</evidence>
<feature type="domain" description="VPS37 C-terminal" evidence="6">
    <location>
        <begin position="15"/>
        <end position="90"/>
    </location>
</feature>
<comment type="subcellular location">
    <subcellularLocation>
        <location evidence="1">Endosome</location>
    </subcellularLocation>
</comment>
<name>A0A165F4S8_EXIGL</name>
<evidence type="ECO:0000256" key="5">
    <source>
        <dbReference type="ARBA" id="ARBA00022927"/>
    </source>
</evidence>
<evidence type="ECO:0000313" key="7">
    <source>
        <dbReference type="EMBL" id="KZV88384.1"/>
    </source>
</evidence>
<dbReference type="GO" id="GO:0006623">
    <property type="term" value="P:protein targeting to vacuole"/>
    <property type="evidence" value="ECO:0007669"/>
    <property type="project" value="TreeGrafter"/>
</dbReference>
<accession>A0A165F4S8</accession>
<evidence type="ECO:0000313" key="8">
    <source>
        <dbReference type="Proteomes" id="UP000077266"/>
    </source>
</evidence>
<dbReference type="GO" id="GO:0043162">
    <property type="term" value="P:ubiquitin-dependent protein catabolic process via the multivesicular body sorting pathway"/>
    <property type="evidence" value="ECO:0007669"/>
    <property type="project" value="TreeGrafter"/>
</dbReference>
<dbReference type="AlphaFoldDB" id="A0A165F4S8"/>
<keyword evidence="5" id="KW-0653">Protein transport</keyword>
<dbReference type="STRING" id="1314781.A0A165F4S8"/>
<dbReference type="InParanoid" id="A0A165F4S8"/>
<keyword evidence="3" id="KW-0813">Transport</keyword>